<keyword evidence="1" id="KW-0943">RNA-mediated gene silencing</keyword>
<comment type="caution">
    <text evidence="5">The sequence shown here is derived from an EMBL/GenBank/DDBJ whole genome shotgun (WGS) entry which is preliminary data.</text>
</comment>
<keyword evidence="1" id="KW-0808">Transferase</keyword>
<comment type="function">
    <text evidence="1">Probably involved in the RNA silencing pathway and required for the generation of small interfering RNAs (siRNAs).</text>
</comment>
<dbReference type="GO" id="GO:0031380">
    <property type="term" value="C:nuclear RNA-directed RNA polymerase complex"/>
    <property type="evidence" value="ECO:0007669"/>
    <property type="project" value="TreeGrafter"/>
</dbReference>
<dbReference type="GO" id="GO:0003723">
    <property type="term" value="F:RNA binding"/>
    <property type="evidence" value="ECO:0007669"/>
    <property type="project" value="UniProtKB-KW"/>
</dbReference>
<reference evidence="5" key="1">
    <citation type="journal article" date="2022" name="Front. Genet.">
        <title>Chromosome-Scale Assembly of the Dendrobium nobile Genome Provides Insights Into the Molecular Mechanism of the Biosynthesis of the Medicinal Active Ingredient of Dendrobium.</title>
        <authorList>
            <person name="Xu Q."/>
            <person name="Niu S.-C."/>
            <person name="Li K.-L."/>
            <person name="Zheng P.-J."/>
            <person name="Zhang X.-J."/>
            <person name="Jia Y."/>
            <person name="Liu Y."/>
            <person name="Niu Y.-X."/>
            <person name="Yu L.-H."/>
            <person name="Chen D.-F."/>
            <person name="Zhang G.-Q."/>
        </authorList>
    </citation>
    <scope>NUCLEOTIDE SEQUENCE</scope>
    <source>
        <tissue evidence="5">Leaf</tissue>
    </source>
</reference>
<comment type="similarity">
    <text evidence="1">Belongs to the RdRP family.</text>
</comment>
<dbReference type="Pfam" id="PF22936">
    <property type="entry name" value="Pol_BBD"/>
    <property type="match status" value="1"/>
</dbReference>
<keyword evidence="6" id="KW-1185">Reference proteome</keyword>
<dbReference type="InterPro" id="IPR057596">
    <property type="entry name" value="RDRP_core"/>
</dbReference>
<proteinExistence type="inferred from homology"/>
<dbReference type="EC" id="2.7.7.48" evidence="1"/>
<dbReference type="AlphaFoldDB" id="A0A8T3A7Z0"/>
<dbReference type="PANTHER" id="PTHR23079">
    <property type="entry name" value="RNA-DEPENDENT RNA POLYMERASE"/>
    <property type="match status" value="1"/>
</dbReference>
<comment type="catalytic activity">
    <reaction evidence="1">
        <text>RNA(n) + a ribonucleoside 5'-triphosphate = RNA(n+1) + diphosphate</text>
        <dbReference type="Rhea" id="RHEA:21248"/>
        <dbReference type="Rhea" id="RHEA-COMP:14527"/>
        <dbReference type="Rhea" id="RHEA-COMP:17342"/>
        <dbReference type="ChEBI" id="CHEBI:33019"/>
        <dbReference type="ChEBI" id="CHEBI:61557"/>
        <dbReference type="ChEBI" id="CHEBI:140395"/>
        <dbReference type="EC" id="2.7.7.48"/>
    </reaction>
</comment>
<dbReference type="PANTHER" id="PTHR23079:SF55">
    <property type="entry name" value="RNA-DIRECTED RNA POLYMERASE"/>
    <property type="match status" value="1"/>
</dbReference>
<gene>
    <name evidence="5" type="ORF">KFK09_026470</name>
</gene>
<keyword evidence="1" id="KW-0548">Nucleotidyltransferase</keyword>
<sequence length="755" mass="87500">MDNIKGTECFGPHFFISAESSRERKEGRRVGGDSDDPGGGFRRHFMEEIVGKSKRKLRKPNELLYGNLSLRGKRNVVSLRRTLDGVIFAETNLTNDSSLALERKFSDVFLGGPLTMVFWRLQELAIERFEEWKGNLYILRLIAQNSKTTPSKEKVEEKLIVKKGKKKFQRVFWEDSTSDSLETKKKEEVTNFCLMVDNLNQSNQEDGCSHIRPRESIWYLDSECSKHMTGDTIQFISLEARSGGNVTLGDNTIRKVISCEKICQEDPVLCRHLESVNSQRVLYPHLKSVMNLFASTQFGLILTLVNFYIKETFHYFLANMSFNSNHSVIRTEGIRAHTLTTTSDFDWTEINEVIRGIIFKEHMPKVSSLVRNARIIQHVLQTFIILKAGDRVNITPLLSTITCLIMTHQPIDEAQLIIDYLYGLSEIGHVAHKRKKNIALRHLVAYILEKKYELVHPVQDFEEPLCYNNGPFRAIFNKDEPHKIHVISGSKEESKPAPASESNYQDLVQRFDRLESHFDQIETHLQQQDVQYNQDMRYMREQINDIKRILLIIDNNSTSSKYSNSLQMEGVNTYAISETSIHWLAYMERLLTLGDDCFEEKKQLEEKMIHLVNLYYDALDAPKSGLKVEVPRDLKADLFPHFMGRANSYISKSILDLIHDQVDTVQTEDVPPNAVWLIPCLSEEAREPYLSIWKKHYDDNRCDMTTALLGPQEYKDKRANEVIQKYKKTLLLALHEHDNLKIEEKGKKDEKKKKW</sequence>
<dbReference type="GO" id="GO:0030422">
    <property type="term" value="P:siRNA processing"/>
    <property type="evidence" value="ECO:0007669"/>
    <property type="project" value="TreeGrafter"/>
</dbReference>
<dbReference type="Pfam" id="PF05183">
    <property type="entry name" value="RdRP"/>
    <property type="match status" value="1"/>
</dbReference>
<dbReference type="GO" id="GO:0003968">
    <property type="term" value="F:RNA-directed RNA polymerase activity"/>
    <property type="evidence" value="ECO:0007669"/>
    <property type="project" value="UniProtKB-KW"/>
</dbReference>
<feature type="domain" description="RDRP core" evidence="3">
    <location>
        <begin position="553"/>
        <end position="662"/>
    </location>
</feature>
<dbReference type="InterPro" id="IPR054722">
    <property type="entry name" value="PolX-like_BBD"/>
</dbReference>
<dbReference type="SMR" id="A0A8T3A7Z0"/>
<feature type="domain" description="Retrovirus-related Pol polyprotein from transposon TNT 1-94-like beta-barrel" evidence="4">
    <location>
        <begin position="218"/>
        <end position="263"/>
    </location>
</feature>
<protein>
    <recommendedName>
        <fullName evidence="1">RNA-dependent RNA polymerase</fullName>
        <ecNumber evidence="1">2.7.7.48</ecNumber>
    </recommendedName>
</protein>
<evidence type="ECO:0000259" key="4">
    <source>
        <dbReference type="Pfam" id="PF22936"/>
    </source>
</evidence>
<feature type="region of interest" description="Disordered" evidence="2">
    <location>
        <begin position="20"/>
        <end position="40"/>
    </location>
</feature>
<keyword evidence="1" id="KW-0694">RNA-binding</keyword>
<dbReference type="InterPro" id="IPR007855">
    <property type="entry name" value="RDRP"/>
</dbReference>
<dbReference type="Proteomes" id="UP000829196">
    <property type="component" value="Unassembled WGS sequence"/>
</dbReference>
<organism evidence="5 6">
    <name type="scientific">Dendrobium nobile</name>
    <name type="common">Orchid</name>
    <dbReference type="NCBI Taxonomy" id="94219"/>
    <lineage>
        <taxon>Eukaryota</taxon>
        <taxon>Viridiplantae</taxon>
        <taxon>Streptophyta</taxon>
        <taxon>Embryophyta</taxon>
        <taxon>Tracheophyta</taxon>
        <taxon>Spermatophyta</taxon>
        <taxon>Magnoliopsida</taxon>
        <taxon>Liliopsida</taxon>
        <taxon>Asparagales</taxon>
        <taxon>Orchidaceae</taxon>
        <taxon>Epidendroideae</taxon>
        <taxon>Malaxideae</taxon>
        <taxon>Dendrobiinae</taxon>
        <taxon>Dendrobium</taxon>
    </lineage>
</organism>
<evidence type="ECO:0000256" key="2">
    <source>
        <dbReference type="SAM" id="MobiDB-lite"/>
    </source>
</evidence>
<dbReference type="EMBL" id="JAGYWB010000018">
    <property type="protein sequence ID" value="KAI0492203.1"/>
    <property type="molecule type" value="Genomic_DNA"/>
</dbReference>
<dbReference type="OrthoDB" id="6513042at2759"/>
<feature type="compositionally biased region" description="Basic and acidic residues" evidence="2">
    <location>
        <begin position="20"/>
        <end position="32"/>
    </location>
</feature>
<keyword evidence="1" id="KW-0696">RNA-directed RNA polymerase</keyword>
<evidence type="ECO:0000313" key="5">
    <source>
        <dbReference type="EMBL" id="KAI0492203.1"/>
    </source>
</evidence>
<evidence type="ECO:0000259" key="3">
    <source>
        <dbReference type="Pfam" id="PF05183"/>
    </source>
</evidence>
<evidence type="ECO:0000256" key="1">
    <source>
        <dbReference type="RuleBase" id="RU363098"/>
    </source>
</evidence>
<accession>A0A8T3A7Z0</accession>
<name>A0A8T3A7Z0_DENNO</name>
<evidence type="ECO:0000313" key="6">
    <source>
        <dbReference type="Proteomes" id="UP000829196"/>
    </source>
</evidence>